<dbReference type="CDD" id="cd07990">
    <property type="entry name" value="LPLAT_LCLAT1-like"/>
    <property type="match status" value="1"/>
</dbReference>
<comment type="caution">
    <text evidence="3">The sequence shown here is derived from an EMBL/GenBank/DDBJ whole genome shotgun (WGS) entry which is preliminary data.</text>
</comment>
<dbReference type="PANTHER" id="PTHR10983">
    <property type="entry name" value="1-ACYLGLYCEROL-3-PHOSPHATE ACYLTRANSFERASE-RELATED"/>
    <property type="match status" value="1"/>
</dbReference>
<reference evidence="4" key="1">
    <citation type="journal article" date="2019" name="Int. J. Syst. Evol. Microbiol.">
        <title>The Global Catalogue of Microorganisms (GCM) 10K type strain sequencing project: providing services to taxonomists for standard genome sequencing and annotation.</title>
        <authorList>
            <consortium name="The Broad Institute Genomics Platform"/>
            <consortium name="The Broad Institute Genome Sequencing Center for Infectious Disease"/>
            <person name="Wu L."/>
            <person name="Ma J."/>
        </authorList>
    </citation>
    <scope>NUCLEOTIDE SEQUENCE [LARGE SCALE GENOMIC DNA]</scope>
    <source>
        <strain evidence="4">JCM 30774</strain>
    </source>
</reference>
<gene>
    <name evidence="3" type="ORF">ACFQ45_13525</name>
</gene>
<dbReference type="PANTHER" id="PTHR10983:SF16">
    <property type="entry name" value="LYSOCARDIOLIPIN ACYLTRANSFERASE 1"/>
    <property type="match status" value="1"/>
</dbReference>
<keyword evidence="1" id="KW-0472">Membrane</keyword>
<name>A0ABW4B4E1_9GAMM</name>
<proteinExistence type="predicted"/>
<dbReference type="SMART" id="SM00563">
    <property type="entry name" value="PlsC"/>
    <property type="match status" value="1"/>
</dbReference>
<feature type="transmembrane region" description="Helical" evidence="1">
    <location>
        <begin position="20"/>
        <end position="43"/>
    </location>
</feature>
<dbReference type="RefSeq" id="WP_377368567.1">
    <property type="nucleotide sequence ID" value="NZ_JBHTMN010000014.1"/>
</dbReference>
<dbReference type="Pfam" id="PF01553">
    <property type="entry name" value="Acyltransferase"/>
    <property type="match status" value="1"/>
</dbReference>
<keyword evidence="1" id="KW-1133">Transmembrane helix</keyword>
<evidence type="ECO:0000313" key="4">
    <source>
        <dbReference type="Proteomes" id="UP001597059"/>
    </source>
</evidence>
<dbReference type="NCBIfam" id="NF010621">
    <property type="entry name" value="PRK14014.1"/>
    <property type="match status" value="1"/>
</dbReference>
<feature type="domain" description="Phospholipid/glycerol acyltransferase" evidence="2">
    <location>
        <begin position="92"/>
        <end position="234"/>
    </location>
</feature>
<evidence type="ECO:0000256" key="1">
    <source>
        <dbReference type="SAM" id="Phobius"/>
    </source>
</evidence>
<dbReference type="Proteomes" id="UP001597059">
    <property type="component" value="Unassembled WGS sequence"/>
</dbReference>
<protein>
    <submittedName>
        <fullName evidence="3">Acetyltransferase</fullName>
    </submittedName>
</protein>
<sequence>MLVKWLPWPWAKPFIGLLSLVFVNSNILVCGIAIHAIGLFGWLTGKSSAWSRPKVDIWYRGWVRACEWWFHRMLGVTWQLDESFKPKADQWHLIIANHQTWVDAFVLLAQVQGRVPMPRIFMKDTLGWLPLVGSATKIMGFPHVKRYSKAKLARHPELMGKDLATTQKSCESLMSSPSAVMSFVEGTRFTLAKHKAQQSPYEKLLRPKAGGIFMVLQAMPGKFTRITDVNIVYGDKVVSYWDLLCGRVGPVQVRVRHVPLPVRFQGALSEQDKSEFFEWFNGYWQGKDDSLVADEADCSILEMNRNAPINGENGLQS</sequence>
<evidence type="ECO:0000313" key="3">
    <source>
        <dbReference type="EMBL" id="MFD1384394.1"/>
    </source>
</evidence>
<accession>A0ABW4B4E1</accession>
<evidence type="ECO:0000259" key="2">
    <source>
        <dbReference type="SMART" id="SM00563"/>
    </source>
</evidence>
<dbReference type="SUPFAM" id="SSF69593">
    <property type="entry name" value="Glycerol-3-phosphate (1)-acyltransferase"/>
    <property type="match status" value="1"/>
</dbReference>
<dbReference type="InterPro" id="IPR002123">
    <property type="entry name" value="Plipid/glycerol_acylTrfase"/>
</dbReference>
<keyword evidence="1" id="KW-0812">Transmembrane</keyword>
<dbReference type="EMBL" id="JBHTMN010000014">
    <property type="protein sequence ID" value="MFD1384394.1"/>
    <property type="molecule type" value="Genomic_DNA"/>
</dbReference>
<keyword evidence="4" id="KW-1185">Reference proteome</keyword>
<organism evidence="3 4">
    <name type="scientific">Rhodanobacter aciditrophus</name>
    <dbReference type="NCBI Taxonomy" id="1623218"/>
    <lineage>
        <taxon>Bacteria</taxon>
        <taxon>Pseudomonadati</taxon>
        <taxon>Pseudomonadota</taxon>
        <taxon>Gammaproteobacteria</taxon>
        <taxon>Lysobacterales</taxon>
        <taxon>Rhodanobacteraceae</taxon>
        <taxon>Rhodanobacter</taxon>
    </lineage>
</organism>